<accession>A0A187NF32</accession>
<dbReference type="Pfam" id="PF01527">
    <property type="entry name" value="HTH_Tnp_1"/>
    <property type="match status" value="1"/>
</dbReference>
<name>A0A187NF32_MYCAV</name>
<keyword evidence="3" id="KW-0614">Plasmid</keyword>
<dbReference type="InterPro" id="IPR009057">
    <property type="entry name" value="Homeodomain-like_sf"/>
</dbReference>
<sequence length="114" mass="12958">MPKEQSPGKPTTRRYSPEEKAAAVRMVRTLRAELGTEHGTVHRVARQLGYGIESVRAWVRQADIDDGYAPGVSTAESKRIKDLEQENRELKRANEILKRAASFFGAELDRQHRK</sequence>
<organism evidence="3">
    <name type="scientific">Mycobacterium avium subsp. hominissuis</name>
    <dbReference type="NCBI Taxonomy" id="439334"/>
    <lineage>
        <taxon>Bacteria</taxon>
        <taxon>Bacillati</taxon>
        <taxon>Actinomycetota</taxon>
        <taxon>Actinomycetes</taxon>
        <taxon>Mycobacteriales</taxon>
        <taxon>Mycobacteriaceae</taxon>
        <taxon>Mycobacterium</taxon>
        <taxon>Mycobacterium avium complex (MAC)</taxon>
    </lineage>
</organism>
<dbReference type="InterPro" id="IPR002514">
    <property type="entry name" value="Transposase_8"/>
</dbReference>
<dbReference type="GO" id="GO:0006313">
    <property type="term" value="P:DNA transposition"/>
    <property type="evidence" value="ECO:0007669"/>
    <property type="project" value="InterPro"/>
</dbReference>
<protein>
    <submittedName>
        <fullName evidence="3">Transposase IS1601-C</fullName>
    </submittedName>
</protein>
<dbReference type="Gene3D" id="1.10.10.10">
    <property type="entry name" value="Winged helix-like DNA-binding domain superfamily/Winged helix DNA-binding domain"/>
    <property type="match status" value="1"/>
</dbReference>
<evidence type="ECO:0000313" key="3">
    <source>
        <dbReference type="EMBL" id="AKT73093.1"/>
    </source>
</evidence>
<dbReference type="GO" id="GO:0003677">
    <property type="term" value="F:DNA binding"/>
    <property type="evidence" value="ECO:0007669"/>
    <property type="project" value="InterPro"/>
</dbReference>
<dbReference type="InterPro" id="IPR036388">
    <property type="entry name" value="WH-like_DNA-bd_sf"/>
</dbReference>
<dbReference type="EMBL" id="KR997898">
    <property type="protein sequence ID" value="AKT73093.1"/>
    <property type="molecule type" value="Genomic_DNA"/>
</dbReference>
<dbReference type="AlphaFoldDB" id="A0A187NF32"/>
<geneLocation type="plasmid" evidence="3">
    <name>pMA100</name>
</geneLocation>
<evidence type="ECO:0000256" key="1">
    <source>
        <dbReference type="SAM" id="Coils"/>
    </source>
</evidence>
<gene>
    <name evidence="3" type="ORF">MASH_00284</name>
</gene>
<dbReference type="GO" id="GO:0004803">
    <property type="term" value="F:transposase activity"/>
    <property type="evidence" value="ECO:0007669"/>
    <property type="project" value="InterPro"/>
</dbReference>
<reference evidence="3" key="1">
    <citation type="submission" date="2015-05" db="EMBL/GenBank/DDBJ databases">
        <authorList>
            <person name="Machado G.E."/>
            <person name="Matsumoto C.K."/>
            <person name="Rabello M.S."/>
            <person name="Almeida L.G.P."/>
            <person name="Leao S.C."/>
        </authorList>
    </citation>
    <scope>NUCLEOTIDE SEQUENCE</scope>
    <source>
        <strain evidence="3">88Br</strain>
        <plasmid evidence="3">pMA100</plasmid>
    </source>
</reference>
<feature type="region of interest" description="Disordered" evidence="2">
    <location>
        <begin position="1"/>
        <end position="21"/>
    </location>
</feature>
<keyword evidence="1" id="KW-0175">Coiled coil</keyword>
<dbReference type="SUPFAM" id="SSF46689">
    <property type="entry name" value="Homeodomain-like"/>
    <property type="match status" value="1"/>
</dbReference>
<feature type="coiled-coil region" evidence="1">
    <location>
        <begin position="73"/>
        <end position="103"/>
    </location>
</feature>
<evidence type="ECO:0000256" key="2">
    <source>
        <dbReference type="SAM" id="MobiDB-lite"/>
    </source>
</evidence>
<proteinExistence type="predicted"/>